<dbReference type="PROSITE" id="PS50112">
    <property type="entry name" value="PAS"/>
    <property type="match status" value="1"/>
</dbReference>
<dbReference type="InterPro" id="IPR004358">
    <property type="entry name" value="Sig_transdc_His_kin-like_C"/>
</dbReference>
<dbReference type="PROSITE" id="PS50113">
    <property type="entry name" value="PAC"/>
    <property type="match status" value="3"/>
</dbReference>
<evidence type="ECO:0000259" key="8">
    <source>
        <dbReference type="PROSITE" id="PS50110"/>
    </source>
</evidence>
<dbReference type="Pfam" id="PF00512">
    <property type="entry name" value="HisKA"/>
    <property type="match status" value="1"/>
</dbReference>
<feature type="domain" description="PAC" evidence="10">
    <location>
        <begin position="85"/>
        <end position="137"/>
    </location>
</feature>
<dbReference type="RefSeq" id="WP_158658890.1">
    <property type="nucleotide sequence ID" value="NZ_AP027149.1"/>
</dbReference>
<evidence type="ECO:0000256" key="6">
    <source>
        <dbReference type="PROSITE-ProRule" id="PRU00169"/>
    </source>
</evidence>
<comment type="catalytic activity">
    <reaction evidence="1">
        <text>ATP + protein L-histidine = ADP + protein N-phospho-L-histidine.</text>
        <dbReference type="EC" id="2.7.13.3"/>
    </reaction>
</comment>
<dbReference type="PROSITE" id="PS50109">
    <property type="entry name" value="HIS_KIN"/>
    <property type="match status" value="1"/>
</dbReference>
<evidence type="ECO:0000256" key="4">
    <source>
        <dbReference type="ARBA" id="ARBA00022679"/>
    </source>
</evidence>
<evidence type="ECO:0000256" key="5">
    <source>
        <dbReference type="ARBA" id="ARBA00022777"/>
    </source>
</evidence>
<dbReference type="SMART" id="SM00387">
    <property type="entry name" value="HATPase_c"/>
    <property type="match status" value="1"/>
</dbReference>
<dbReference type="InterPro" id="IPR001789">
    <property type="entry name" value="Sig_transdc_resp-reg_receiver"/>
</dbReference>
<dbReference type="InterPro" id="IPR005467">
    <property type="entry name" value="His_kinase_dom"/>
</dbReference>
<feature type="domain" description="Histidine kinase" evidence="7">
    <location>
        <begin position="403"/>
        <end position="621"/>
    </location>
</feature>
<proteinExistence type="predicted"/>
<dbReference type="PRINTS" id="PR00344">
    <property type="entry name" value="BCTRLSENSOR"/>
</dbReference>
<organism evidence="11 12">
    <name type="scientific">Methylocystis bryophila</name>
    <dbReference type="NCBI Taxonomy" id="655015"/>
    <lineage>
        <taxon>Bacteria</taxon>
        <taxon>Pseudomonadati</taxon>
        <taxon>Pseudomonadota</taxon>
        <taxon>Alphaproteobacteria</taxon>
        <taxon>Hyphomicrobiales</taxon>
        <taxon>Methylocystaceae</taxon>
        <taxon>Methylocystis</taxon>
    </lineage>
</organism>
<dbReference type="Gene3D" id="3.30.565.10">
    <property type="entry name" value="Histidine kinase-like ATPase, C-terminal domain"/>
    <property type="match status" value="1"/>
</dbReference>
<dbReference type="PANTHER" id="PTHR43547">
    <property type="entry name" value="TWO-COMPONENT HISTIDINE KINASE"/>
    <property type="match status" value="1"/>
</dbReference>
<sequence length="768" mass="85395">MQNQAETEARSSELRLRALVNAVGAVSWTCPPSGRVDEPQADWMAFTGQTGEEMMGDGWLHAVHPEDRVATASAWRAAVAQGESYQNEQRIRRHDGEWRWMSVRAAPIRDAEGEIVEWFGICIDITESKQAMRALRASERRRRAIFDYQFLYTTLLSPEGRIVEISDSVLRGTGVAAEDVIGEFFLDSPWLRDLPEVRARWRRQFEEALERPGASRDEVEYQTSDGAVRYALNAVTALRDDEGQVEFFLCEGLDITDRKRTENALRESEERLRRVSNNADVGLIRCSRDWVYLSANPAYAKITGKPLAQIIGRPLVEVVGAETCERIRPYVERALRGENVVYEAEVPFSDTGQRYLRISYTPDCDAEGRVVGWVACVTDITDRKAVEDALRLVDRRKDEFLAMLAHELRNPLAPIVNGLQILQAGGADASKTLRVYEMMARQASHLVRLVDDLLEVSRVNQGLIELRTERIDLAQAVNDGVAASQSFFAEFGHRLTISLPSESLLLDADPTRLVQVVTNLLSNACKFTEPGGRIEISARVEDGYAVIRVRDNGIGVPKSQLTRVFDLFSQIDNSFGHSKRGLGVGLALVRKLVELHGGQVEARSEGSGLGSEFIVRLPLPDAETAKPTANLFAAPRVLVVDDNRDVADSLTLLLETLDANARAAYGGQSALQIAAAFKPEVVFLDLMMPDMDGYETASRLRQLPGGRDLLLIALTGFGQAKHRLSTLEAGFDEHLRKPVEFKVLQELLGSLRRTKPVCSSLELKDAPN</sequence>
<feature type="domain" description="PAC" evidence="10">
    <location>
        <begin position="215"/>
        <end position="267"/>
    </location>
</feature>
<evidence type="ECO:0000256" key="3">
    <source>
        <dbReference type="ARBA" id="ARBA00022553"/>
    </source>
</evidence>
<dbReference type="InterPro" id="IPR003661">
    <property type="entry name" value="HisK_dim/P_dom"/>
</dbReference>
<evidence type="ECO:0000259" key="10">
    <source>
        <dbReference type="PROSITE" id="PS50113"/>
    </source>
</evidence>
<dbReference type="STRING" id="655015.B1812_20490"/>
<dbReference type="NCBIfam" id="TIGR00229">
    <property type="entry name" value="sensory_box"/>
    <property type="match status" value="3"/>
</dbReference>
<evidence type="ECO:0000313" key="12">
    <source>
        <dbReference type="Proteomes" id="UP000193978"/>
    </source>
</evidence>
<dbReference type="InterPro" id="IPR013656">
    <property type="entry name" value="PAS_4"/>
</dbReference>
<dbReference type="SUPFAM" id="SSF47384">
    <property type="entry name" value="Homodimeric domain of signal transducing histidine kinase"/>
    <property type="match status" value="1"/>
</dbReference>
<dbReference type="Pfam" id="PF02518">
    <property type="entry name" value="HATPase_c"/>
    <property type="match status" value="1"/>
</dbReference>
<evidence type="ECO:0000313" key="11">
    <source>
        <dbReference type="EMBL" id="ARN83067.1"/>
    </source>
</evidence>
<dbReference type="Proteomes" id="UP000193978">
    <property type="component" value="Chromosome"/>
</dbReference>
<dbReference type="InterPro" id="IPR003594">
    <property type="entry name" value="HATPase_dom"/>
</dbReference>
<dbReference type="PANTHER" id="PTHR43547:SF2">
    <property type="entry name" value="HYBRID SIGNAL TRANSDUCTION HISTIDINE KINASE C"/>
    <property type="match status" value="1"/>
</dbReference>
<dbReference type="InterPro" id="IPR011006">
    <property type="entry name" value="CheY-like_superfamily"/>
</dbReference>
<dbReference type="CDD" id="cd17580">
    <property type="entry name" value="REC_2_DhkD-like"/>
    <property type="match status" value="1"/>
</dbReference>
<dbReference type="InterPro" id="IPR036097">
    <property type="entry name" value="HisK_dim/P_sf"/>
</dbReference>
<dbReference type="SMART" id="SM00091">
    <property type="entry name" value="PAS"/>
    <property type="match status" value="3"/>
</dbReference>
<dbReference type="InterPro" id="IPR036890">
    <property type="entry name" value="HATPase_C_sf"/>
</dbReference>
<dbReference type="EMBL" id="CP019948">
    <property type="protein sequence ID" value="ARN83067.1"/>
    <property type="molecule type" value="Genomic_DNA"/>
</dbReference>
<dbReference type="OrthoDB" id="226486at2"/>
<dbReference type="AlphaFoldDB" id="A0A1W6MZP6"/>
<dbReference type="KEGG" id="mbry:B1812_20490"/>
<feature type="domain" description="Response regulatory" evidence="8">
    <location>
        <begin position="636"/>
        <end position="752"/>
    </location>
</feature>
<dbReference type="InterPro" id="IPR013655">
    <property type="entry name" value="PAS_fold_3"/>
</dbReference>
<dbReference type="InterPro" id="IPR001610">
    <property type="entry name" value="PAC"/>
</dbReference>
<name>A0A1W6MZP6_9HYPH</name>
<dbReference type="FunFam" id="3.30.565.10:FF:000006">
    <property type="entry name" value="Sensor histidine kinase WalK"/>
    <property type="match status" value="1"/>
</dbReference>
<keyword evidence="5" id="KW-0418">Kinase</keyword>
<dbReference type="PROSITE" id="PS50110">
    <property type="entry name" value="RESPONSE_REGULATORY"/>
    <property type="match status" value="1"/>
</dbReference>
<dbReference type="FunFam" id="3.30.450.20:FF:000099">
    <property type="entry name" value="Sensory box sensor histidine kinase"/>
    <property type="match status" value="1"/>
</dbReference>
<reference evidence="11 12" key="1">
    <citation type="submission" date="2017-02" db="EMBL/GenBank/DDBJ databases">
        <authorList>
            <person name="Peterson S.W."/>
        </authorList>
    </citation>
    <scope>NUCLEOTIDE SEQUENCE [LARGE SCALE GENOMIC DNA]</scope>
    <source>
        <strain evidence="11 12">S285</strain>
    </source>
</reference>
<feature type="domain" description="PAC" evidence="10">
    <location>
        <begin position="340"/>
        <end position="392"/>
    </location>
</feature>
<dbReference type="SUPFAM" id="SSF55785">
    <property type="entry name" value="PYP-like sensor domain (PAS domain)"/>
    <property type="match status" value="3"/>
</dbReference>
<dbReference type="InterPro" id="IPR000014">
    <property type="entry name" value="PAS"/>
</dbReference>
<feature type="domain" description="PAS" evidence="9">
    <location>
        <begin position="268"/>
        <end position="338"/>
    </location>
</feature>
<protein>
    <recommendedName>
        <fullName evidence="2">histidine kinase</fullName>
        <ecNumber evidence="2">2.7.13.3</ecNumber>
    </recommendedName>
</protein>
<dbReference type="Gene3D" id="1.10.287.130">
    <property type="match status" value="1"/>
</dbReference>
<evidence type="ECO:0000256" key="1">
    <source>
        <dbReference type="ARBA" id="ARBA00000085"/>
    </source>
</evidence>
<dbReference type="SUPFAM" id="SSF55874">
    <property type="entry name" value="ATPase domain of HSP90 chaperone/DNA topoisomerase II/histidine kinase"/>
    <property type="match status" value="1"/>
</dbReference>
<dbReference type="Pfam" id="PF00072">
    <property type="entry name" value="Response_reg"/>
    <property type="match status" value="1"/>
</dbReference>
<dbReference type="Pfam" id="PF08448">
    <property type="entry name" value="PAS_4"/>
    <property type="match status" value="2"/>
</dbReference>
<dbReference type="CDD" id="cd00130">
    <property type="entry name" value="PAS"/>
    <property type="match status" value="3"/>
</dbReference>
<dbReference type="SMART" id="SM00086">
    <property type="entry name" value="PAC"/>
    <property type="match status" value="3"/>
</dbReference>
<evidence type="ECO:0000259" key="7">
    <source>
        <dbReference type="PROSITE" id="PS50109"/>
    </source>
</evidence>
<keyword evidence="4" id="KW-0808">Transferase</keyword>
<dbReference type="CDD" id="cd00075">
    <property type="entry name" value="HATPase"/>
    <property type="match status" value="1"/>
</dbReference>
<evidence type="ECO:0000259" key="9">
    <source>
        <dbReference type="PROSITE" id="PS50112"/>
    </source>
</evidence>
<gene>
    <name evidence="11" type="ORF">B1812_20490</name>
</gene>
<dbReference type="SMART" id="SM00448">
    <property type="entry name" value="REC"/>
    <property type="match status" value="1"/>
</dbReference>
<dbReference type="Pfam" id="PF08447">
    <property type="entry name" value="PAS_3"/>
    <property type="match status" value="1"/>
</dbReference>
<accession>A0A1W6MZP6</accession>
<dbReference type="InterPro" id="IPR035965">
    <property type="entry name" value="PAS-like_dom_sf"/>
</dbReference>
<evidence type="ECO:0000256" key="2">
    <source>
        <dbReference type="ARBA" id="ARBA00012438"/>
    </source>
</evidence>
<dbReference type="SUPFAM" id="SSF52172">
    <property type="entry name" value="CheY-like"/>
    <property type="match status" value="1"/>
</dbReference>
<dbReference type="GO" id="GO:0000155">
    <property type="term" value="F:phosphorelay sensor kinase activity"/>
    <property type="evidence" value="ECO:0007669"/>
    <property type="project" value="InterPro"/>
</dbReference>
<dbReference type="SMART" id="SM00388">
    <property type="entry name" value="HisKA"/>
    <property type="match status" value="1"/>
</dbReference>
<dbReference type="CDD" id="cd00082">
    <property type="entry name" value="HisKA"/>
    <property type="match status" value="1"/>
</dbReference>
<dbReference type="Gene3D" id="3.40.50.2300">
    <property type="match status" value="1"/>
</dbReference>
<dbReference type="EC" id="2.7.13.3" evidence="2"/>
<keyword evidence="12" id="KW-1185">Reference proteome</keyword>
<dbReference type="InterPro" id="IPR000700">
    <property type="entry name" value="PAS-assoc_C"/>
</dbReference>
<feature type="modified residue" description="4-aspartylphosphate" evidence="6">
    <location>
        <position position="685"/>
    </location>
</feature>
<keyword evidence="3 6" id="KW-0597">Phosphoprotein</keyword>
<dbReference type="Gene3D" id="3.30.450.20">
    <property type="entry name" value="PAS domain"/>
    <property type="match status" value="3"/>
</dbReference>